<feature type="domain" description="NAD-dependent epimerase/dehydratase" evidence="2">
    <location>
        <begin position="7"/>
        <end position="82"/>
    </location>
</feature>
<evidence type="ECO:0000313" key="4">
    <source>
        <dbReference type="Proteomes" id="UP001183809"/>
    </source>
</evidence>
<keyword evidence="4" id="KW-1185">Reference proteome</keyword>
<evidence type="ECO:0000256" key="1">
    <source>
        <dbReference type="SAM" id="MobiDB-lite"/>
    </source>
</evidence>
<accession>A0ABU2U7W5</accession>
<protein>
    <recommendedName>
        <fullName evidence="2">NAD-dependent epimerase/dehydratase domain-containing protein</fullName>
    </recommendedName>
</protein>
<dbReference type="Gene3D" id="3.40.50.720">
    <property type="entry name" value="NAD(P)-binding Rossmann-like Domain"/>
    <property type="match status" value="1"/>
</dbReference>
<dbReference type="InterPro" id="IPR036291">
    <property type="entry name" value="NAD(P)-bd_dom_sf"/>
</dbReference>
<dbReference type="Proteomes" id="UP001183809">
    <property type="component" value="Unassembled WGS sequence"/>
</dbReference>
<proteinExistence type="predicted"/>
<organism evidence="3 4">
    <name type="scientific">Streptomyces gibsoniae</name>
    <dbReference type="NCBI Taxonomy" id="3075529"/>
    <lineage>
        <taxon>Bacteria</taxon>
        <taxon>Bacillati</taxon>
        <taxon>Actinomycetota</taxon>
        <taxon>Actinomycetes</taxon>
        <taxon>Kitasatosporales</taxon>
        <taxon>Streptomycetaceae</taxon>
        <taxon>Streptomyces</taxon>
    </lineage>
</organism>
<name>A0ABU2U7W5_9ACTN</name>
<evidence type="ECO:0000259" key="2">
    <source>
        <dbReference type="Pfam" id="PF01370"/>
    </source>
</evidence>
<reference evidence="4" key="1">
    <citation type="submission" date="2023-07" db="EMBL/GenBank/DDBJ databases">
        <title>30 novel species of actinomycetes from the DSMZ collection.</title>
        <authorList>
            <person name="Nouioui I."/>
        </authorList>
    </citation>
    <scope>NUCLEOTIDE SEQUENCE [LARGE SCALE GENOMIC DNA]</scope>
    <source>
        <strain evidence="4">DSM 41699</strain>
    </source>
</reference>
<dbReference type="RefSeq" id="WP_311700757.1">
    <property type="nucleotide sequence ID" value="NZ_JAVREY010000103.1"/>
</dbReference>
<evidence type="ECO:0000313" key="3">
    <source>
        <dbReference type="EMBL" id="MDT0469325.1"/>
    </source>
</evidence>
<sequence length="94" mass="9915">MKIFRAGPSGAISTRSVPQLGSRGHEVVGTTRSAAKTGALRVLSAEPVIVDVLDPYSMADAVAKVEPEVMVHRLTALSRVRAGHRPGRSSRAGR</sequence>
<feature type="region of interest" description="Disordered" evidence="1">
    <location>
        <begin position="1"/>
        <end position="30"/>
    </location>
</feature>
<comment type="caution">
    <text evidence="3">The sequence shown here is derived from an EMBL/GenBank/DDBJ whole genome shotgun (WGS) entry which is preliminary data.</text>
</comment>
<dbReference type="SUPFAM" id="SSF51735">
    <property type="entry name" value="NAD(P)-binding Rossmann-fold domains"/>
    <property type="match status" value="1"/>
</dbReference>
<dbReference type="InterPro" id="IPR001509">
    <property type="entry name" value="Epimerase_deHydtase"/>
</dbReference>
<dbReference type="Pfam" id="PF01370">
    <property type="entry name" value="Epimerase"/>
    <property type="match status" value="1"/>
</dbReference>
<dbReference type="EMBL" id="JAVREY010000103">
    <property type="protein sequence ID" value="MDT0469325.1"/>
    <property type="molecule type" value="Genomic_DNA"/>
</dbReference>
<gene>
    <name evidence="3" type="ORF">RM764_41290</name>
</gene>